<dbReference type="NCBIfam" id="TIGR04183">
    <property type="entry name" value="Por_Secre_tail"/>
    <property type="match status" value="1"/>
</dbReference>
<proteinExistence type="predicted"/>
<dbReference type="InterPro" id="IPR026444">
    <property type="entry name" value="Secre_tail"/>
</dbReference>
<dbReference type="InterPro" id="IPR036691">
    <property type="entry name" value="Endo/exonu/phosph_ase_sf"/>
</dbReference>
<dbReference type="InterPro" id="IPR025965">
    <property type="entry name" value="FlgD/Vpr_Ig-like"/>
</dbReference>
<dbReference type="AlphaFoldDB" id="A0A933W7J4"/>
<dbReference type="Pfam" id="PF13860">
    <property type="entry name" value="FlgD_ig"/>
    <property type="match status" value="1"/>
</dbReference>
<sequence>MAPVSPRRAPFALLLVALLLAATAVPALALKVATWNLLAYDQTTCAGRQPQFRTVMTAMNPDILIAQELNSAAGKDSFLINVLNNAQPGEWTASWIPLGTEGGAIFWKPAKVNVVNITSVATGGPRPALVGLVKPVGYVKNDAWFRLYSIHLKAGNPATNPPDSTTRRTECTNLRTTLNNQVTTVVGTNFLVGGDSNFYGDWEGGYQRLTESQADNDGRCFDLYNLPGTWNQFAYRTVHTQCPCLSGCGPNFSGGGMDDRFDLFLQSASLRDGAGLDLLTSTYKAFGNDGQHYNDSIDGGGFNTAVPLAVATALRTAADHIPVVLELQLPAKTSVPSSFALGDAIVGATHALPLTVANSGPSPADTLRYTLTAPAGFTAPAGSFKAASGAAGNAHSIALVTATTGVKTGTLTVNANDPDTLAKSVALSGRVLAHAVPSLDSAIVLTAQSLDMGQYPAAGFPDGAVRVHNRGWVALQARLSVASAHIAGGAGRFSIPGGFTPALLSGTGATWPVRFDATGATLDSTYTATLTFGTADEALPGATALATLTVNLQARVSATGVEASEGGLRFLPPRPNPARGATEMAFELPADMPVDLAVYDLVGRRVATLAEGRMSAGRHSVRWDAGLADGRKAAAGLYFVRFTSGGLTKVSRLVLLP</sequence>
<dbReference type="Proteomes" id="UP000696931">
    <property type="component" value="Unassembled WGS sequence"/>
</dbReference>
<evidence type="ECO:0000313" key="3">
    <source>
        <dbReference type="EMBL" id="MBI5168507.1"/>
    </source>
</evidence>
<evidence type="ECO:0000259" key="2">
    <source>
        <dbReference type="Pfam" id="PF13860"/>
    </source>
</evidence>
<protein>
    <submittedName>
        <fullName evidence="3">Choice-of-anchor D domain-containing protein</fullName>
    </submittedName>
</protein>
<evidence type="ECO:0000256" key="1">
    <source>
        <dbReference type="SAM" id="SignalP"/>
    </source>
</evidence>
<feature type="signal peptide" evidence="1">
    <location>
        <begin position="1"/>
        <end position="29"/>
    </location>
</feature>
<feature type="domain" description="FlgD/Vpr Ig-like" evidence="2">
    <location>
        <begin position="580"/>
        <end position="642"/>
    </location>
</feature>
<reference evidence="3" key="1">
    <citation type="submission" date="2020-07" db="EMBL/GenBank/DDBJ databases">
        <title>Huge and variable diversity of episymbiotic CPR bacteria and DPANN archaea in groundwater ecosystems.</title>
        <authorList>
            <person name="He C.Y."/>
            <person name="Keren R."/>
            <person name="Whittaker M."/>
            <person name="Farag I.F."/>
            <person name="Doudna J."/>
            <person name="Cate J.H.D."/>
            <person name="Banfield J.F."/>
        </authorList>
    </citation>
    <scope>NUCLEOTIDE SEQUENCE</scope>
    <source>
        <strain evidence="3">NC_groundwater_1813_Pr3_B-0.1um_71_17</strain>
    </source>
</reference>
<gene>
    <name evidence="3" type="ORF">HZA61_03365</name>
</gene>
<dbReference type="Gene3D" id="3.60.10.10">
    <property type="entry name" value="Endonuclease/exonuclease/phosphatase"/>
    <property type="match status" value="1"/>
</dbReference>
<dbReference type="NCBIfam" id="NF012200">
    <property type="entry name" value="choice_anch_D"/>
    <property type="match status" value="1"/>
</dbReference>
<dbReference type="SUPFAM" id="SSF56219">
    <property type="entry name" value="DNase I-like"/>
    <property type="match status" value="1"/>
</dbReference>
<name>A0A933W7J4_UNCEI</name>
<keyword evidence="1" id="KW-0732">Signal</keyword>
<feature type="chain" id="PRO_5036735988" evidence="1">
    <location>
        <begin position="30"/>
        <end position="657"/>
    </location>
</feature>
<evidence type="ECO:0000313" key="4">
    <source>
        <dbReference type="Proteomes" id="UP000696931"/>
    </source>
</evidence>
<accession>A0A933W7J4</accession>
<organism evidence="3 4">
    <name type="scientific">Eiseniibacteriota bacterium</name>
    <dbReference type="NCBI Taxonomy" id="2212470"/>
    <lineage>
        <taxon>Bacteria</taxon>
        <taxon>Candidatus Eiseniibacteriota</taxon>
    </lineage>
</organism>
<dbReference type="EMBL" id="JACRIW010000028">
    <property type="protein sequence ID" value="MBI5168507.1"/>
    <property type="molecule type" value="Genomic_DNA"/>
</dbReference>
<dbReference type="Gene3D" id="2.60.40.4070">
    <property type="match status" value="1"/>
</dbReference>
<comment type="caution">
    <text evidence="3">The sequence shown here is derived from an EMBL/GenBank/DDBJ whole genome shotgun (WGS) entry which is preliminary data.</text>
</comment>